<feature type="repeat" description="TPR" evidence="7">
    <location>
        <begin position="719"/>
        <end position="752"/>
    </location>
</feature>
<evidence type="ECO:0000256" key="1">
    <source>
        <dbReference type="ARBA" id="ARBA00004123"/>
    </source>
</evidence>
<dbReference type="OrthoDB" id="329563at2759"/>
<sequence length="813" mass="91549">MFIQEPVQAAIWHCLNHYDYADAIFLAERLRAEVDSDETLFLLATCYYRSGKPSQAYTILQSKGSKSAQCKFLLAKCCLDLHKFSEAESILTGGDVIKSRNLEEVTNEFGEHAAFALQLIAKICYQTERSVRAAEACRRALKLNPFLWSVFELLCDRGEKPDPNRIFQTGSLESFSNCHGTSNQAINTTNVQFTSCLERNLSHDPPVNNKFRTPVQTLNMISNNNRTTTGRMYTPDENPIQSLPKVSKLNRRLNVLSGNGNFSPLTPSFGILPLETPPSPCESTNHPSPPYVISSLSTLTEANDQKNNVKILMSSYTPSPKPVFSQSAGNHSLIPSTPAVAPPLQSTQNVRRSSRLFSNSYSVKENNKSPNRNQFVTPKSPLRKSKANRVSKTNKALQYNELNEKNNRERSSLIESMTTAETNAIISNNAQNLVILQKQSVEGLMQLLKQLGGAYVHLAQYNCRKAIECLKTLPSQHFNTGYVLSLMGRAYFDLPQYQNCVKYFQRVRELEPHRDNMMEIYSTALWHLQQEVKLSALAQELVALDKNSAATWCVTGNCFSLQKEHDTAIKFFQRAIQVDPNFAYAYTLLGHEYVATEELDKALNCFRNAVRLDPRHYNAWYGIGAIFFKQEKFQLSEIHYKRALQCNPNSSVLMCHIGLVQNALKKTEKAIRTFTNAIQMNPGNPQPKFQRANIYFVTGRHAEALKELEELKELVPKESLVYYVTGKVHKKLGNTDLALMHFSWATDLDPKGVNNQIKEAIDPAMNRSSADDAAGDEFANEVNSAPAEESSSQEDISRDFPLLQQMPDSDESL</sequence>
<evidence type="ECO:0000256" key="6">
    <source>
        <dbReference type="ARBA" id="ARBA00039307"/>
    </source>
</evidence>
<evidence type="ECO:0000256" key="7">
    <source>
        <dbReference type="PROSITE-ProRule" id="PRU00339"/>
    </source>
</evidence>
<gene>
    <name evidence="9" type="ORF">BEMITA_LOCUS773</name>
</gene>
<feature type="compositionally biased region" description="Polar residues" evidence="8">
    <location>
        <begin position="360"/>
        <end position="377"/>
    </location>
</feature>
<evidence type="ECO:0000256" key="3">
    <source>
        <dbReference type="ARBA" id="ARBA00022803"/>
    </source>
</evidence>
<reference evidence="9" key="1">
    <citation type="submission" date="2021-12" db="EMBL/GenBank/DDBJ databases">
        <authorList>
            <person name="King R."/>
        </authorList>
    </citation>
    <scope>NUCLEOTIDE SEQUENCE</scope>
</reference>
<dbReference type="AlphaFoldDB" id="A0A9P0FY82"/>
<dbReference type="KEGG" id="btab:109041198"/>
<dbReference type="SMART" id="SM00028">
    <property type="entry name" value="TPR"/>
    <property type="match status" value="8"/>
</dbReference>
<dbReference type="PROSITE" id="PS50005">
    <property type="entry name" value="TPR"/>
    <property type="match status" value="6"/>
</dbReference>
<keyword evidence="3 7" id="KW-0802">TPR repeat</keyword>
<dbReference type="Gene3D" id="1.25.40.10">
    <property type="entry name" value="Tetratricopeptide repeat domain"/>
    <property type="match status" value="4"/>
</dbReference>
<feature type="repeat" description="TPR" evidence="7">
    <location>
        <begin position="651"/>
        <end position="684"/>
    </location>
</feature>
<evidence type="ECO:0000256" key="4">
    <source>
        <dbReference type="ARBA" id="ARBA00023242"/>
    </source>
</evidence>
<comment type="subcellular location">
    <subcellularLocation>
        <location evidence="1">Nucleus</location>
    </subcellularLocation>
</comment>
<evidence type="ECO:0000313" key="10">
    <source>
        <dbReference type="Proteomes" id="UP001152759"/>
    </source>
</evidence>
<comment type="similarity">
    <text evidence="5">Belongs to the APC3/CDC27 family.</text>
</comment>
<dbReference type="EMBL" id="OU963862">
    <property type="protein sequence ID" value="CAH0753432.1"/>
    <property type="molecule type" value="Genomic_DNA"/>
</dbReference>
<evidence type="ECO:0000313" key="9">
    <source>
        <dbReference type="EMBL" id="CAH0753432.1"/>
    </source>
</evidence>
<evidence type="ECO:0000256" key="5">
    <source>
        <dbReference type="ARBA" id="ARBA00038210"/>
    </source>
</evidence>
<keyword evidence="2" id="KW-0677">Repeat</keyword>
<feature type="region of interest" description="Disordered" evidence="8">
    <location>
        <begin position="765"/>
        <end position="813"/>
    </location>
</feature>
<feature type="repeat" description="TPR" evidence="7">
    <location>
        <begin position="617"/>
        <end position="650"/>
    </location>
</feature>
<dbReference type="Pfam" id="PF14559">
    <property type="entry name" value="TPR_19"/>
    <property type="match status" value="1"/>
</dbReference>
<dbReference type="FunFam" id="1.25.40.10:FF:000018">
    <property type="entry name" value="Cell division cycle protein 27 homolog B"/>
    <property type="match status" value="1"/>
</dbReference>
<dbReference type="GO" id="GO:0005737">
    <property type="term" value="C:cytoplasm"/>
    <property type="evidence" value="ECO:0007669"/>
    <property type="project" value="TreeGrafter"/>
</dbReference>
<dbReference type="PANTHER" id="PTHR12558:SF13">
    <property type="entry name" value="CELL DIVISION CYCLE PROTEIN 27 HOMOLOG"/>
    <property type="match status" value="1"/>
</dbReference>
<feature type="region of interest" description="Disordered" evidence="8">
    <location>
        <begin position="360"/>
        <end position="391"/>
    </location>
</feature>
<dbReference type="GO" id="GO:0031145">
    <property type="term" value="P:anaphase-promoting complex-dependent catabolic process"/>
    <property type="evidence" value="ECO:0007669"/>
    <property type="project" value="TreeGrafter"/>
</dbReference>
<proteinExistence type="inferred from homology"/>
<keyword evidence="10" id="KW-1185">Reference proteome</keyword>
<dbReference type="Proteomes" id="UP001152759">
    <property type="component" value="Chromosome 1"/>
</dbReference>
<dbReference type="InterPro" id="IPR019734">
    <property type="entry name" value="TPR_rpt"/>
</dbReference>
<dbReference type="Pfam" id="PF13432">
    <property type="entry name" value="TPR_16"/>
    <property type="match status" value="1"/>
</dbReference>
<accession>A0A9P0FY82</accession>
<dbReference type="GO" id="GO:0005680">
    <property type="term" value="C:anaphase-promoting complex"/>
    <property type="evidence" value="ECO:0007669"/>
    <property type="project" value="TreeGrafter"/>
</dbReference>
<evidence type="ECO:0000256" key="2">
    <source>
        <dbReference type="ARBA" id="ARBA00022737"/>
    </source>
</evidence>
<evidence type="ECO:0000256" key="8">
    <source>
        <dbReference type="SAM" id="MobiDB-lite"/>
    </source>
</evidence>
<feature type="repeat" description="TPR" evidence="7">
    <location>
        <begin position="583"/>
        <end position="616"/>
    </location>
</feature>
<keyword evidence="4" id="KW-0539">Nucleus</keyword>
<name>A0A9P0FY82_BEMTA</name>
<dbReference type="Pfam" id="PF00515">
    <property type="entry name" value="TPR_1"/>
    <property type="match status" value="1"/>
</dbReference>
<dbReference type="SUPFAM" id="SSF48452">
    <property type="entry name" value="TPR-like"/>
    <property type="match status" value="2"/>
</dbReference>
<dbReference type="PANTHER" id="PTHR12558">
    <property type="entry name" value="CELL DIVISION CYCLE 16,23,27"/>
    <property type="match status" value="1"/>
</dbReference>
<protein>
    <recommendedName>
        <fullName evidence="6">Cell division cycle protein 27 homolog</fullName>
    </recommendedName>
</protein>
<dbReference type="GO" id="GO:0051301">
    <property type="term" value="P:cell division"/>
    <property type="evidence" value="ECO:0007669"/>
    <property type="project" value="TreeGrafter"/>
</dbReference>
<dbReference type="Pfam" id="PF12895">
    <property type="entry name" value="ANAPC3"/>
    <property type="match status" value="1"/>
</dbReference>
<dbReference type="PROSITE" id="PS50293">
    <property type="entry name" value="TPR_REGION"/>
    <property type="match status" value="1"/>
</dbReference>
<dbReference type="GO" id="GO:0007091">
    <property type="term" value="P:metaphase/anaphase transition of mitotic cell cycle"/>
    <property type="evidence" value="ECO:0007669"/>
    <property type="project" value="TreeGrafter"/>
</dbReference>
<dbReference type="InterPro" id="IPR011990">
    <property type="entry name" value="TPR-like_helical_dom_sf"/>
</dbReference>
<organism evidence="9 10">
    <name type="scientific">Bemisia tabaci</name>
    <name type="common">Sweetpotato whitefly</name>
    <name type="synonym">Aleurodes tabaci</name>
    <dbReference type="NCBI Taxonomy" id="7038"/>
    <lineage>
        <taxon>Eukaryota</taxon>
        <taxon>Metazoa</taxon>
        <taxon>Ecdysozoa</taxon>
        <taxon>Arthropoda</taxon>
        <taxon>Hexapoda</taxon>
        <taxon>Insecta</taxon>
        <taxon>Pterygota</taxon>
        <taxon>Neoptera</taxon>
        <taxon>Paraneoptera</taxon>
        <taxon>Hemiptera</taxon>
        <taxon>Sternorrhyncha</taxon>
        <taxon>Aleyrodoidea</taxon>
        <taxon>Aleyrodidae</taxon>
        <taxon>Aleyrodinae</taxon>
        <taxon>Bemisia</taxon>
    </lineage>
</organism>
<feature type="repeat" description="TPR" evidence="7">
    <location>
        <begin position="481"/>
        <end position="514"/>
    </location>
</feature>
<dbReference type="GO" id="GO:0016567">
    <property type="term" value="P:protein ubiquitination"/>
    <property type="evidence" value="ECO:0007669"/>
    <property type="project" value="TreeGrafter"/>
</dbReference>
<feature type="repeat" description="TPR" evidence="7">
    <location>
        <begin position="549"/>
        <end position="582"/>
    </location>
</feature>